<dbReference type="Pfam" id="PF04586">
    <property type="entry name" value="Peptidase_S78"/>
    <property type="match status" value="1"/>
</dbReference>
<keyword evidence="2 5" id="KW-0645">Protease</keyword>
<keyword evidence="1" id="KW-1188">Viral release from host cell</keyword>
<dbReference type="RefSeq" id="WP_247976534.1">
    <property type="nucleotide sequence ID" value="NZ_CP095848.1"/>
</dbReference>
<sequence length="242" mass="27232">MIELKNTPTTLMDVDASSRRVEIRLAEHLTVDSHNDRFQKGAWAKTISESSYIPFLWNHDASKIPAGLFDVKEFREDEFGLRGVAKLDNNRTADEILDGYKSGSINQHSVGFYTMQKKMADNGVRIITEAKLVEGSAVVFGSNPNTPFLGFKSADPLEVLEEIKERSERFTKAISVGNLTDEARHRLAIEHAIITKSLFDINESLKAKEPEVISTPELVLEPVVDMKMRELAELSKAWKNIK</sequence>
<evidence type="ECO:0000313" key="5">
    <source>
        <dbReference type="EMBL" id="UPL50522.1"/>
    </source>
</evidence>
<dbReference type="EMBL" id="CP095848">
    <property type="protein sequence ID" value="UPL50522.1"/>
    <property type="molecule type" value="Genomic_DNA"/>
</dbReference>
<evidence type="ECO:0000313" key="6">
    <source>
        <dbReference type="Proteomes" id="UP000829647"/>
    </source>
</evidence>
<dbReference type="InterPro" id="IPR054613">
    <property type="entry name" value="Peptidase_S78_dom"/>
</dbReference>
<evidence type="ECO:0000256" key="1">
    <source>
        <dbReference type="ARBA" id="ARBA00022612"/>
    </source>
</evidence>
<dbReference type="NCBIfam" id="TIGR01543">
    <property type="entry name" value="proheadase_HK97"/>
    <property type="match status" value="1"/>
</dbReference>
<keyword evidence="3" id="KW-0378">Hydrolase</keyword>
<proteinExistence type="predicted"/>
<evidence type="ECO:0000259" key="4">
    <source>
        <dbReference type="Pfam" id="PF04586"/>
    </source>
</evidence>
<dbReference type="InterPro" id="IPR006433">
    <property type="entry name" value="Prohead_protease"/>
</dbReference>
<protein>
    <submittedName>
        <fullName evidence="5">HK97 family phage prohead protease</fullName>
    </submittedName>
</protein>
<reference evidence="5 6" key="1">
    <citation type="submission" date="2022-04" db="EMBL/GenBank/DDBJ databases">
        <title>Hymenobacter sp. isolated from the air.</title>
        <authorList>
            <person name="Won M."/>
            <person name="Lee C.-M."/>
            <person name="Woen H.-Y."/>
            <person name="Kwon S.-W."/>
        </authorList>
    </citation>
    <scope>NUCLEOTIDE SEQUENCE [LARGE SCALE GENOMIC DNA]</scope>
    <source>
        <strain evidence="6">5516 S-25</strain>
    </source>
</reference>
<accession>A0ABY4JFF7</accession>
<dbReference type="GO" id="GO:0008233">
    <property type="term" value="F:peptidase activity"/>
    <property type="evidence" value="ECO:0007669"/>
    <property type="project" value="UniProtKB-KW"/>
</dbReference>
<name>A0ABY4JFF7_9BACT</name>
<organism evidence="5 6">
    <name type="scientific">Hymenobacter sublimis</name>
    <dbReference type="NCBI Taxonomy" id="2933777"/>
    <lineage>
        <taxon>Bacteria</taxon>
        <taxon>Pseudomonadati</taxon>
        <taxon>Bacteroidota</taxon>
        <taxon>Cytophagia</taxon>
        <taxon>Cytophagales</taxon>
        <taxon>Hymenobacteraceae</taxon>
        <taxon>Hymenobacter</taxon>
    </lineage>
</organism>
<evidence type="ECO:0000256" key="3">
    <source>
        <dbReference type="ARBA" id="ARBA00022801"/>
    </source>
</evidence>
<dbReference type="Proteomes" id="UP000829647">
    <property type="component" value="Chromosome"/>
</dbReference>
<dbReference type="GO" id="GO:0006508">
    <property type="term" value="P:proteolysis"/>
    <property type="evidence" value="ECO:0007669"/>
    <property type="project" value="UniProtKB-KW"/>
</dbReference>
<evidence type="ECO:0000256" key="2">
    <source>
        <dbReference type="ARBA" id="ARBA00022670"/>
    </source>
</evidence>
<gene>
    <name evidence="5" type="ORF">MWH26_06345</name>
</gene>
<feature type="domain" description="Prohead serine protease" evidence="4">
    <location>
        <begin position="32"/>
        <end position="146"/>
    </location>
</feature>
<keyword evidence="6" id="KW-1185">Reference proteome</keyword>